<feature type="domain" description="HTH lysR-type" evidence="5">
    <location>
        <begin position="1"/>
        <end position="58"/>
    </location>
</feature>
<evidence type="ECO:0000256" key="3">
    <source>
        <dbReference type="ARBA" id="ARBA00023125"/>
    </source>
</evidence>
<comment type="caution">
    <text evidence="6">The sequence shown here is derived from an EMBL/GenBank/DDBJ whole genome shotgun (WGS) entry which is preliminary data.</text>
</comment>
<dbReference type="PROSITE" id="PS50931">
    <property type="entry name" value="HTH_LYSR"/>
    <property type="match status" value="1"/>
</dbReference>
<keyword evidence="3" id="KW-0238">DNA-binding</keyword>
<dbReference type="Pfam" id="PF00126">
    <property type="entry name" value="HTH_1"/>
    <property type="match status" value="1"/>
</dbReference>
<dbReference type="Proteomes" id="UP001149719">
    <property type="component" value="Unassembled WGS sequence"/>
</dbReference>
<dbReference type="Gene3D" id="1.10.10.10">
    <property type="entry name" value="Winged helix-like DNA-binding domain superfamily/Winged helix DNA-binding domain"/>
    <property type="match status" value="1"/>
</dbReference>
<dbReference type="PRINTS" id="PR00039">
    <property type="entry name" value="HTHLYSR"/>
</dbReference>
<dbReference type="EMBL" id="JAPUBN010000010">
    <property type="protein sequence ID" value="MCZ2720717.1"/>
    <property type="molecule type" value="Genomic_DNA"/>
</dbReference>
<evidence type="ECO:0000256" key="1">
    <source>
        <dbReference type="ARBA" id="ARBA00009437"/>
    </source>
</evidence>
<dbReference type="Gene3D" id="3.40.190.290">
    <property type="match status" value="1"/>
</dbReference>
<keyword evidence="4" id="KW-0804">Transcription</keyword>
<dbReference type="InterPro" id="IPR036390">
    <property type="entry name" value="WH_DNA-bd_sf"/>
</dbReference>
<evidence type="ECO:0000259" key="5">
    <source>
        <dbReference type="PROSITE" id="PS50931"/>
    </source>
</evidence>
<comment type="similarity">
    <text evidence="1">Belongs to the LysR transcriptional regulatory family.</text>
</comment>
<organism evidence="6 7">
    <name type="scientific">Marinomonas phaeophyticola</name>
    <dbReference type="NCBI Taxonomy" id="3004091"/>
    <lineage>
        <taxon>Bacteria</taxon>
        <taxon>Pseudomonadati</taxon>
        <taxon>Pseudomonadota</taxon>
        <taxon>Gammaproteobacteria</taxon>
        <taxon>Oceanospirillales</taxon>
        <taxon>Oceanospirillaceae</taxon>
        <taxon>Marinomonas</taxon>
    </lineage>
</organism>
<keyword evidence="7" id="KW-1185">Reference proteome</keyword>
<dbReference type="RefSeq" id="WP_269122824.1">
    <property type="nucleotide sequence ID" value="NZ_JAPUBN010000010.1"/>
</dbReference>
<dbReference type="InterPro" id="IPR000847">
    <property type="entry name" value="LysR_HTH_N"/>
</dbReference>
<evidence type="ECO:0000313" key="7">
    <source>
        <dbReference type="Proteomes" id="UP001149719"/>
    </source>
</evidence>
<dbReference type="SUPFAM" id="SSF53850">
    <property type="entry name" value="Periplasmic binding protein-like II"/>
    <property type="match status" value="1"/>
</dbReference>
<dbReference type="Pfam" id="PF03466">
    <property type="entry name" value="LysR_substrate"/>
    <property type="match status" value="1"/>
</dbReference>
<keyword evidence="2" id="KW-0805">Transcription regulation</keyword>
<dbReference type="CDD" id="cd08440">
    <property type="entry name" value="PBP2_LTTR_like_4"/>
    <property type="match status" value="1"/>
</dbReference>
<proteinExistence type="inferred from homology"/>
<protein>
    <submittedName>
        <fullName evidence="6">LysR family transcriptional regulator</fullName>
    </submittedName>
</protein>
<reference evidence="6" key="1">
    <citation type="submission" date="2022-12" db="EMBL/GenBank/DDBJ databases">
        <title>Marinomonas 15G1-11 sp. nov, isolated from marine algae.</title>
        <authorList>
            <person name="Butt M."/>
            <person name="Choi D.G."/>
            <person name="Kim J.M."/>
            <person name="Lee J.K."/>
            <person name="Baek J.H."/>
            <person name="Jeon C.O."/>
        </authorList>
    </citation>
    <scope>NUCLEOTIDE SEQUENCE</scope>
    <source>
        <strain evidence="6">15G1-11</strain>
    </source>
</reference>
<gene>
    <name evidence="6" type="ORF">O1D97_03410</name>
</gene>
<accession>A0ABT4JQP8</accession>
<name>A0ABT4JQP8_9GAMM</name>
<dbReference type="InterPro" id="IPR050950">
    <property type="entry name" value="HTH-type_LysR_regulators"/>
</dbReference>
<evidence type="ECO:0000256" key="2">
    <source>
        <dbReference type="ARBA" id="ARBA00023015"/>
    </source>
</evidence>
<dbReference type="InterPro" id="IPR036388">
    <property type="entry name" value="WH-like_DNA-bd_sf"/>
</dbReference>
<evidence type="ECO:0000256" key="4">
    <source>
        <dbReference type="ARBA" id="ARBA00023163"/>
    </source>
</evidence>
<dbReference type="InterPro" id="IPR005119">
    <property type="entry name" value="LysR_subst-bd"/>
</dbReference>
<evidence type="ECO:0000313" key="6">
    <source>
        <dbReference type="EMBL" id="MCZ2720717.1"/>
    </source>
</evidence>
<sequence length="297" mass="33080">MNVKQLRAFVTVARTLSFAEAANILHLSQPTLSLTIKNLEDLLGGRLLSRTTRTIALTPEGDALLPIAKQLLAQWDNAEEEIHQRFSLKKGKIAIAAMPSFAASLLPEGLLNYHQKYPKIKVEIHDVLADTVVDMVRQGRLEIGISFDPGNNDDLNFKPLMKDRFIAVLPKDHPLRTAKNISWKILLEHDFITLQRPSSVRQLIEETLEQHNLTLSVAYDAHQLATVGRMVATGLGVAVVPALCEQQMQEQGAYCLPVIEPTIARDIGIITRSRTQLSTAAIAMIDVLIRTFEKRVN</sequence>
<dbReference type="PANTHER" id="PTHR30419:SF30">
    <property type="entry name" value="LYSR FAMILY TRANSCRIPTIONAL REGULATOR"/>
    <property type="match status" value="1"/>
</dbReference>
<dbReference type="PANTHER" id="PTHR30419">
    <property type="entry name" value="HTH-TYPE TRANSCRIPTIONAL REGULATOR YBHD"/>
    <property type="match status" value="1"/>
</dbReference>
<dbReference type="SUPFAM" id="SSF46785">
    <property type="entry name" value="Winged helix' DNA-binding domain"/>
    <property type="match status" value="1"/>
</dbReference>